<dbReference type="GeneID" id="62164722"/>
<evidence type="ECO:0008006" key="3">
    <source>
        <dbReference type="Google" id="ProtNLM"/>
    </source>
</evidence>
<reference evidence="1" key="1">
    <citation type="submission" date="2020-03" db="EMBL/GenBank/DDBJ databases">
        <authorList>
            <person name="He L."/>
        </authorList>
    </citation>
    <scope>NUCLEOTIDE SEQUENCE</scope>
    <source>
        <strain evidence="1">CkLH20</strain>
    </source>
</reference>
<evidence type="ECO:0000313" key="2">
    <source>
        <dbReference type="Proteomes" id="UP000781932"/>
    </source>
</evidence>
<keyword evidence="2" id="KW-1185">Reference proteome</keyword>
<evidence type="ECO:0000313" key="1">
    <source>
        <dbReference type="EMBL" id="KAF9873474.1"/>
    </source>
</evidence>
<name>A0A9P6HZT7_9PEZI</name>
<dbReference type="OrthoDB" id="4797400at2759"/>
<sequence>MSPQQAPAIERLPFIPPEIFLNIMEFFIAEAEKLQTCILWELHHTCEDRSKLFVAPYNTDLAYELAIKERFRNVHLVLQISRATRAMAHRTFIHVPMAVRGRNWGLRISDFNTLVLPKLDCFYLCYPDHCLGDLSMGWDQYLEQVMRQLRPESYALLERIEHTYLEDIWCLAPWEAPIHEVILSLPNIKDILVDVGSHNVEEMQLTRHGGERFIVHGVSRELTNWESGLKNMDLSWDEVWEPFLERGVKLFGCLTDSLTLFMEILITETDISYKYLGPKRSGVEEEEEE</sequence>
<protein>
    <recommendedName>
        <fullName evidence="3">F-box domain-containing protein</fullName>
    </recommendedName>
</protein>
<comment type="caution">
    <text evidence="1">The sequence shown here is derived from an EMBL/GenBank/DDBJ whole genome shotgun (WGS) entry which is preliminary data.</text>
</comment>
<proteinExistence type="predicted"/>
<gene>
    <name evidence="1" type="ORF">CkaCkLH20_08933</name>
</gene>
<reference evidence="1" key="2">
    <citation type="submission" date="2020-11" db="EMBL/GenBank/DDBJ databases">
        <title>Whole genome sequencing of Colletotrichum sp.</title>
        <authorList>
            <person name="Li H."/>
        </authorList>
    </citation>
    <scope>NUCLEOTIDE SEQUENCE</scope>
    <source>
        <strain evidence="1">CkLH20</strain>
    </source>
</reference>
<accession>A0A9P6HZT7</accession>
<dbReference type="RefSeq" id="XP_038742935.1">
    <property type="nucleotide sequence ID" value="XM_038891648.1"/>
</dbReference>
<dbReference type="AlphaFoldDB" id="A0A9P6HZT7"/>
<dbReference type="Proteomes" id="UP000781932">
    <property type="component" value="Unassembled WGS sequence"/>
</dbReference>
<dbReference type="EMBL" id="JAATWM020000031">
    <property type="protein sequence ID" value="KAF9873474.1"/>
    <property type="molecule type" value="Genomic_DNA"/>
</dbReference>
<organism evidence="1 2">
    <name type="scientific">Colletotrichum karsti</name>
    <dbReference type="NCBI Taxonomy" id="1095194"/>
    <lineage>
        <taxon>Eukaryota</taxon>
        <taxon>Fungi</taxon>
        <taxon>Dikarya</taxon>
        <taxon>Ascomycota</taxon>
        <taxon>Pezizomycotina</taxon>
        <taxon>Sordariomycetes</taxon>
        <taxon>Hypocreomycetidae</taxon>
        <taxon>Glomerellales</taxon>
        <taxon>Glomerellaceae</taxon>
        <taxon>Colletotrichum</taxon>
        <taxon>Colletotrichum boninense species complex</taxon>
    </lineage>
</organism>